<dbReference type="InterPro" id="IPR002575">
    <property type="entry name" value="Aminoglycoside_PTrfase"/>
</dbReference>
<sequence length="331" mass="35271">MPEDPGEPEDTATGSPGLDPARLGAYLARHGLVAGPLTATVVTGGKSNLTYLVRDGERRFVVRRPPLGHVLATAHDMAREHRVMTALRGTGVPVPATYHLCADAEVIGAPFYVMEYVEGDRPAATPAIEARLIDVLATLHQVNPAAVGLSDFGRPDGFLERQVRRWKRQLDASRSRDLPDLERLHNRLAAAVPPSQRHAIVHGDYKLGNTIIAGDQVRAVLDWEMSTLGDPLTDLALFVLYADFAALDTDGPAGGEHLPTAELAGRYAAAAGLDVSRFGWYVGLACFKLAVIAEGIHYRHLGGLTVGEGFDDIGGHVAPLAAHGLAAVEEG</sequence>
<dbReference type="CDD" id="cd05154">
    <property type="entry name" value="ACAD10_11_N-like"/>
    <property type="match status" value="1"/>
</dbReference>
<dbReference type="InterPro" id="IPR041726">
    <property type="entry name" value="ACAD10_11_N"/>
</dbReference>
<name>A0A919UZW7_9ACTN</name>
<proteinExistence type="predicted"/>
<dbReference type="Gene3D" id="3.90.1200.10">
    <property type="match status" value="1"/>
</dbReference>
<dbReference type="Gene3D" id="3.30.200.20">
    <property type="entry name" value="Phosphorylase Kinase, domain 1"/>
    <property type="match status" value="1"/>
</dbReference>
<accession>A0A919UZW7</accession>
<feature type="domain" description="Aminoglycoside phosphotransferase" evidence="1">
    <location>
        <begin position="39"/>
        <end position="245"/>
    </location>
</feature>
<dbReference type="PANTHER" id="PTHR47829:SF1">
    <property type="entry name" value="HAD FAMILY PHOSPHATASE"/>
    <property type="match status" value="1"/>
</dbReference>
<keyword evidence="3" id="KW-1185">Reference proteome</keyword>
<dbReference type="AlphaFoldDB" id="A0A919UZW7"/>
<evidence type="ECO:0000313" key="3">
    <source>
        <dbReference type="Proteomes" id="UP000655287"/>
    </source>
</evidence>
<evidence type="ECO:0000259" key="1">
    <source>
        <dbReference type="Pfam" id="PF01636"/>
    </source>
</evidence>
<dbReference type="EMBL" id="BOOU01000026">
    <property type="protein sequence ID" value="GII76752.1"/>
    <property type="molecule type" value="Genomic_DNA"/>
</dbReference>
<dbReference type="InterPro" id="IPR011009">
    <property type="entry name" value="Kinase-like_dom_sf"/>
</dbReference>
<organism evidence="2 3">
    <name type="scientific">Sphaerisporangium rufum</name>
    <dbReference type="NCBI Taxonomy" id="1381558"/>
    <lineage>
        <taxon>Bacteria</taxon>
        <taxon>Bacillati</taxon>
        <taxon>Actinomycetota</taxon>
        <taxon>Actinomycetes</taxon>
        <taxon>Streptosporangiales</taxon>
        <taxon>Streptosporangiaceae</taxon>
        <taxon>Sphaerisporangium</taxon>
    </lineage>
</organism>
<dbReference type="PANTHER" id="PTHR47829">
    <property type="entry name" value="HYDROLASE, PUTATIVE (AFU_ORTHOLOGUE AFUA_1G12880)-RELATED"/>
    <property type="match status" value="1"/>
</dbReference>
<reference evidence="2" key="1">
    <citation type="submission" date="2021-01" db="EMBL/GenBank/DDBJ databases">
        <title>Whole genome shotgun sequence of Sphaerisporangium rufum NBRC 109079.</title>
        <authorList>
            <person name="Komaki H."/>
            <person name="Tamura T."/>
        </authorList>
    </citation>
    <scope>NUCLEOTIDE SEQUENCE</scope>
    <source>
        <strain evidence="2">NBRC 109079</strain>
    </source>
</reference>
<comment type="caution">
    <text evidence="2">The sequence shown here is derived from an EMBL/GenBank/DDBJ whole genome shotgun (WGS) entry which is preliminary data.</text>
</comment>
<dbReference type="Proteomes" id="UP000655287">
    <property type="component" value="Unassembled WGS sequence"/>
</dbReference>
<evidence type="ECO:0000313" key="2">
    <source>
        <dbReference type="EMBL" id="GII76752.1"/>
    </source>
</evidence>
<dbReference type="SUPFAM" id="SSF56112">
    <property type="entry name" value="Protein kinase-like (PK-like)"/>
    <property type="match status" value="1"/>
</dbReference>
<gene>
    <name evidence="2" type="ORF">Sru01_17340</name>
</gene>
<protein>
    <submittedName>
        <fullName evidence="2">Acyl-CoA dehydrogenase</fullName>
    </submittedName>
</protein>
<dbReference type="RefSeq" id="WP_203983380.1">
    <property type="nucleotide sequence ID" value="NZ_BOOU01000026.1"/>
</dbReference>
<dbReference type="InterPro" id="IPR052898">
    <property type="entry name" value="ACAD10-like"/>
</dbReference>
<dbReference type="Pfam" id="PF01636">
    <property type="entry name" value="APH"/>
    <property type="match status" value="1"/>
</dbReference>